<dbReference type="InterPro" id="IPR006076">
    <property type="entry name" value="FAD-dep_OxRdtase"/>
</dbReference>
<keyword evidence="6" id="KW-0560">Oxidoreductase</keyword>
<dbReference type="InterPro" id="IPR011990">
    <property type="entry name" value="TPR-like_helical_dom_sf"/>
</dbReference>
<dbReference type="GO" id="GO:0003884">
    <property type="term" value="F:D-amino-acid oxidase activity"/>
    <property type="evidence" value="ECO:0007669"/>
    <property type="project" value="InterPro"/>
</dbReference>
<protein>
    <submittedName>
        <fullName evidence="10">DAO domain-containing protein</fullName>
    </submittedName>
</protein>
<evidence type="ECO:0000313" key="9">
    <source>
        <dbReference type="Proteomes" id="UP000095283"/>
    </source>
</evidence>
<comment type="subcellular location">
    <subcellularLocation>
        <location evidence="2">Peroxisome matrix</location>
    </subcellularLocation>
</comment>
<dbReference type="SUPFAM" id="SSF54373">
    <property type="entry name" value="FAD-linked reductases, C-terminal domain"/>
    <property type="match status" value="1"/>
</dbReference>
<dbReference type="InterPro" id="IPR013633">
    <property type="entry name" value="NRDE-2"/>
</dbReference>
<evidence type="ECO:0000256" key="4">
    <source>
        <dbReference type="ARBA" id="ARBA00022630"/>
    </source>
</evidence>
<keyword evidence="5" id="KW-0274">FAD</keyword>
<evidence type="ECO:0000259" key="8">
    <source>
        <dbReference type="Pfam" id="PF01266"/>
    </source>
</evidence>
<dbReference type="WBParaSite" id="Hba_21255">
    <property type="protein sequence ID" value="Hba_21255"/>
    <property type="gene ID" value="Hba_21255"/>
</dbReference>
<name>A0A1I7XTV7_HETBA</name>
<feature type="compositionally biased region" description="Polar residues" evidence="7">
    <location>
        <begin position="281"/>
        <end position="291"/>
    </location>
</feature>
<dbReference type="GO" id="GO:0019478">
    <property type="term" value="P:D-amino acid catabolic process"/>
    <property type="evidence" value="ECO:0007669"/>
    <property type="project" value="TreeGrafter"/>
</dbReference>
<dbReference type="PANTHER" id="PTHR11530:SF11">
    <property type="entry name" value="D-ASPARTATE OXIDASE"/>
    <property type="match status" value="1"/>
</dbReference>
<dbReference type="SUPFAM" id="SSF51971">
    <property type="entry name" value="Nucleotide-binding domain"/>
    <property type="match status" value="1"/>
</dbReference>
<keyword evidence="4" id="KW-0285">Flavoprotein</keyword>
<evidence type="ECO:0000256" key="3">
    <source>
        <dbReference type="ARBA" id="ARBA00006730"/>
    </source>
</evidence>
<sequence length="1167" mass="134841">MTYTIRSSRDFSCKLRNDRRRTLTVVQDGNLLSAANSILFLTLLFSSSFKSPSESHSLEVTGTDRNYFPVRLHSISRSGFFYTTLYLQPTTYLDYITKKFIRAGGRLVQGLLKDISDVGNECNVIVNCTGLGSNQLLGDEKVRPIRGQIIRVRCPAVKHFFADDDNYVLLNDDCLILGGTAELNKWDRTVNEKTAQRILEDNIKNVPALKVVPVVNNYGHGGSGITLFWGCALDVVKLVQKELSSNSSAAKFAFTFDMAIYYLSVNTHFYDMFPAYSSTHQSSGENKNGDSQESDNNSDPFSSFSQKKILEKRKKRAEISKENKRIEHLKSLMTYNYIRSSESEEEACTVSLITSYCILSLLFWYYISLTKRFFIFREDSSSCSSDSDSSCCSRNRKKKKVGIIVRSPLRGHVRVTTRTQSDIVLAVVLVIHHKNIIPKGLNNRDVENTFERRTPMYRKEMSFVPLSQEPWRPFEFKDVCPSEVVDLELRRRIINIQLSKEPKNVDLYLKFLELEDEIFERNRERGIQNSDHNALRERKLAIVDVAIKNNPRDPELRIRKIDIMKDSNDLDDLVAQWDKLLNVFVNSCDIWEKYLDAIQYDSKMYSFSRMEKAFDRCIDKLGNILKGIIRSHTPEEGTASFLLSVYIRRLRWWIESGYTSRAVASIQACLHNNILRLTFLRCSWYNCIILCYRIGESMSDNVTLWVEMERALDDIECRPRRCEQEDSVHDIKPVSFDDLRIFIAKDNSFIYPLLVTMGARLIFHDSPWVNIVDLVEEWDLPRLNGRSPPLSVLKIVERIITFMLSLSPSIEFVAAVLATHASFVDNLIYMPPKTRICAICAVGKQLAEDHRDSLGDGYLDMIISVFTLKLSMKWMNVSKAGRREQLKKIRRVKQLISSQNSGIYVCDFSPLQIQLLLSLLLLEIQLVPAEDVLRVLTQFVLRTTSENEVRVLIIFKYFNMHVLSINCFNLFYFSLKQTHSLLLNTGNCSESTLLIFITGFLRYLNHQIFCVLRPGFTLNMPEAHKSVLIEVLRAGCERFPYDCSLLRRYIDARSDFVKMRIELANVKTTHDNMINARNSLACMYLEWKNYQKRLASANICDSKEMGSRIMLATYRREAQRRKDPLLWRMAMSQEWNKKRIDEKGYAVNVEDVRDLKGEETTLRMVSS</sequence>
<dbReference type="Gene3D" id="3.40.50.720">
    <property type="entry name" value="NAD(P)-binding Rossmann-like Domain"/>
    <property type="match status" value="2"/>
</dbReference>
<keyword evidence="9" id="KW-1185">Reference proteome</keyword>
<evidence type="ECO:0000313" key="10">
    <source>
        <dbReference type="WBParaSite" id="Hba_21255"/>
    </source>
</evidence>
<reference evidence="10" key="1">
    <citation type="submission" date="2016-11" db="UniProtKB">
        <authorList>
            <consortium name="WormBaseParasite"/>
        </authorList>
    </citation>
    <scope>IDENTIFICATION</scope>
</reference>
<dbReference type="PANTHER" id="PTHR11530">
    <property type="entry name" value="D-AMINO ACID OXIDASE"/>
    <property type="match status" value="1"/>
</dbReference>
<organism evidence="9 10">
    <name type="scientific">Heterorhabditis bacteriophora</name>
    <name type="common">Entomopathogenic nematode worm</name>
    <dbReference type="NCBI Taxonomy" id="37862"/>
    <lineage>
        <taxon>Eukaryota</taxon>
        <taxon>Metazoa</taxon>
        <taxon>Ecdysozoa</taxon>
        <taxon>Nematoda</taxon>
        <taxon>Chromadorea</taxon>
        <taxon>Rhabditida</taxon>
        <taxon>Rhabditina</taxon>
        <taxon>Rhabditomorpha</taxon>
        <taxon>Strongyloidea</taxon>
        <taxon>Heterorhabditidae</taxon>
        <taxon>Heterorhabditis</taxon>
    </lineage>
</organism>
<feature type="region of interest" description="Disordered" evidence="7">
    <location>
        <begin position="281"/>
        <end position="303"/>
    </location>
</feature>
<dbReference type="GO" id="GO:0005782">
    <property type="term" value="C:peroxisomal matrix"/>
    <property type="evidence" value="ECO:0007669"/>
    <property type="project" value="UniProtKB-SubCell"/>
</dbReference>
<comment type="similarity">
    <text evidence="3">Belongs to the DAMOX/DASOX family.</text>
</comment>
<evidence type="ECO:0000256" key="5">
    <source>
        <dbReference type="ARBA" id="ARBA00022827"/>
    </source>
</evidence>
<proteinExistence type="inferred from homology"/>
<dbReference type="Pfam" id="PF08424">
    <property type="entry name" value="NRDE-2"/>
    <property type="match status" value="1"/>
</dbReference>
<comment type="cofactor">
    <cofactor evidence="1">
        <name>FAD</name>
        <dbReference type="ChEBI" id="CHEBI:57692"/>
    </cofactor>
</comment>
<evidence type="ECO:0000256" key="2">
    <source>
        <dbReference type="ARBA" id="ARBA00004253"/>
    </source>
</evidence>
<feature type="compositionally biased region" description="Low complexity" evidence="7">
    <location>
        <begin position="294"/>
        <end position="303"/>
    </location>
</feature>
<evidence type="ECO:0000256" key="7">
    <source>
        <dbReference type="SAM" id="MobiDB-lite"/>
    </source>
</evidence>
<dbReference type="GO" id="GO:0071949">
    <property type="term" value="F:FAD binding"/>
    <property type="evidence" value="ECO:0007669"/>
    <property type="project" value="InterPro"/>
</dbReference>
<dbReference type="Pfam" id="PF01266">
    <property type="entry name" value="DAO"/>
    <property type="match status" value="1"/>
</dbReference>
<accession>A0A1I7XTV7</accession>
<evidence type="ECO:0000256" key="6">
    <source>
        <dbReference type="ARBA" id="ARBA00023002"/>
    </source>
</evidence>
<dbReference type="InterPro" id="IPR023209">
    <property type="entry name" value="DAO"/>
</dbReference>
<dbReference type="Proteomes" id="UP000095283">
    <property type="component" value="Unplaced"/>
</dbReference>
<dbReference type="Gene3D" id="1.25.40.10">
    <property type="entry name" value="Tetratricopeptide repeat domain"/>
    <property type="match status" value="1"/>
</dbReference>
<evidence type="ECO:0000256" key="1">
    <source>
        <dbReference type="ARBA" id="ARBA00001974"/>
    </source>
</evidence>
<dbReference type="AlphaFoldDB" id="A0A1I7XTV7"/>
<feature type="domain" description="FAD dependent oxidoreductase" evidence="8">
    <location>
        <begin position="66"/>
        <end position="215"/>
    </location>
</feature>